<comment type="caution">
    <text evidence="1">The sequence shown here is derived from an EMBL/GenBank/DDBJ whole genome shotgun (WGS) entry which is preliminary data.</text>
</comment>
<proteinExistence type="predicted"/>
<keyword evidence="2" id="KW-1185">Reference proteome</keyword>
<organism evidence="1 2">
    <name type="scientific">Streptomonospora halophila</name>
    <dbReference type="NCBI Taxonomy" id="427369"/>
    <lineage>
        <taxon>Bacteria</taxon>
        <taxon>Bacillati</taxon>
        <taxon>Actinomycetota</taxon>
        <taxon>Actinomycetes</taxon>
        <taxon>Streptosporangiales</taxon>
        <taxon>Nocardiopsidaceae</taxon>
        <taxon>Streptomonospora</taxon>
    </lineage>
</organism>
<accession>A0ABP9GUN9</accession>
<gene>
    <name evidence="1" type="ORF">GCM10023224_42660</name>
</gene>
<evidence type="ECO:0000313" key="1">
    <source>
        <dbReference type="EMBL" id="GAA4953253.1"/>
    </source>
</evidence>
<evidence type="ECO:0000313" key="2">
    <source>
        <dbReference type="Proteomes" id="UP001499993"/>
    </source>
</evidence>
<dbReference type="Proteomes" id="UP001499993">
    <property type="component" value="Unassembled WGS sequence"/>
</dbReference>
<sequence length="159" mass="17987">MSAPQSVPLVTPTTACEHRHVHYHGYFWRGSDDERSRRARDAHVDGPRFATAEVPPAKMCWWLRKPADMVSGTWDDPEGAAKWMLAQYERVSREIDDTAAHWTPDDSRYAAALRDIADGRDVTWQYQVGGDERAFVSVVACSPNEWDREAPCPLDGTRG</sequence>
<name>A0ABP9GUN9_9ACTN</name>
<protein>
    <submittedName>
        <fullName evidence="1">Uncharacterized protein</fullName>
    </submittedName>
</protein>
<reference evidence="2" key="1">
    <citation type="journal article" date="2019" name="Int. J. Syst. Evol. Microbiol.">
        <title>The Global Catalogue of Microorganisms (GCM) 10K type strain sequencing project: providing services to taxonomists for standard genome sequencing and annotation.</title>
        <authorList>
            <consortium name="The Broad Institute Genomics Platform"/>
            <consortium name="The Broad Institute Genome Sequencing Center for Infectious Disease"/>
            <person name="Wu L."/>
            <person name="Ma J."/>
        </authorList>
    </citation>
    <scope>NUCLEOTIDE SEQUENCE [LARGE SCALE GENOMIC DNA]</scope>
    <source>
        <strain evidence="2">JCM 18123</strain>
    </source>
</reference>
<dbReference type="EMBL" id="BAABIK010000029">
    <property type="protein sequence ID" value="GAA4953253.1"/>
    <property type="molecule type" value="Genomic_DNA"/>
</dbReference>